<accession>A0A669CK26</accession>
<dbReference type="Proteomes" id="UP000005207">
    <property type="component" value="Linkage group LG10"/>
</dbReference>
<evidence type="ECO:0000256" key="10">
    <source>
        <dbReference type="ARBA" id="ARBA00022860"/>
    </source>
</evidence>
<dbReference type="GO" id="GO:0097720">
    <property type="term" value="P:calcineurin-mediated signaling"/>
    <property type="evidence" value="ECO:0007669"/>
    <property type="project" value="InterPro"/>
</dbReference>
<dbReference type="PANTHER" id="PTHR45673">
    <property type="entry name" value="SERINE/THREONINE-PROTEIN PHOSPHATASE 2B CATALYTIC SUBUNIT 1-RELATED"/>
    <property type="match status" value="1"/>
</dbReference>
<comment type="catalytic activity">
    <reaction evidence="17 18">
        <text>O-phospho-L-threonyl-[protein] + H2O = L-threonyl-[protein] + phosphate</text>
        <dbReference type="Rhea" id="RHEA:47004"/>
        <dbReference type="Rhea" id="RHEA-COMP:11060"/>
        <dbReference type="Rhea" id="RHEA-COMP:11605"/>
        <dbReference type="ChEBI" id="CHEBI:15377"/>
        <dbReference type="ChEBI" id="CHEBI:30013"/>
        <dbReference type="ChEBI" id="CHEBI:43474"/>
        <dbReference type="ChEBI" id="CHEBI:61977"/>
        <dbReference type="EC" id="3.1.3.16"/>
    </reaction>
</comment>
<evidence type="ECO:0000256" key="11">
    <source>
        <dbReference type="ARBA" id="ARBA00022912"/>
    </source>
</evidence>
<comment type="cofactor">
    <cofactor evidence="1">
        <name>Zn(2+)</name>
        <dbReference type="ChEBI" id="CHEBI:29105"/>
    </cofactor>
</comment>
<dbReference type="Gene3D" id="1.10.287.110">
    <property type="entry name" value="DnaJ domain"/>
    <property type="match status" value="1"/>
</dbReference>
<feature type="region of interest" description="Disordered" evidence="19">
    <location>
        <begin position="450"/>
        <end position="489"/>
    </location>
</feature>
<dbReference type="FunFam" id="3.60.21.10:FF:000002">
    <property type="entry name" value="Serine/threonine-protein phosphatase"/>
    <property type="match status" value="1"/>
</dbReference>
<keyword evidence="8" id="KW-0256">Endoplasmic reticulum</keyword>
<dbReference type="CDD" id="cd06257">
    <property type="entry name" value="DnaJ"/>
    <property type="match status" value="1"/>
</dbReference>
<protein>
    <recommendedName>
        <fullName evidence="18">Serine/threonine-protein phosphatase</fullName>
        <ecNumber evidence="18">3.1.3.16</ecNumber>
    </recommendedName>
</protein>
<evidence type="ECO:0000313" key="21">
    <source>
        <dbReference type="Ensembl" id="ENSONIP00000048305.1"/>
    </source>
</evidence>
<keyword evidence="6" id="KW-0479">Metal-binding</keyword>
<dbReference type="PRINTS" id="PR00114">
    <property type="entry name" value="STPHPHTASE"/>
</dbReference>
<dbReference type="InterPro" id="IPR006186">
    <property type="entry name" value="Ser/Thr-sp_prot-phosphatase"/>
</dbReference>
<dbReference type="FunFam" id="1.10.287.110:FF:000004">
    <property type="entry name" value="DnaJ (Hsp40) homolog, subfamily B, member 14"/>
    <property type="match status" value="1"/>
</dbReference>
<reference evidence="21" key="3">
    <citation type="submission" date="2025-09" db="UniProtKB">
        <authorList>
            <consortium name="Ensembl"/>
        </authorList>
    </citation>
    <scope>IDENTIFICATION</scope>
</reference>
<dbReference type="InterPro" id="IPR036869">
    <property type="entry name" value="J_dom_sf"/>
</dbReference>
<dbReference type="GO" id="GO:0005789">
    <property type="term" value="C:endoplasmic reticulum membrane"/>
    <property type="evidence" value="ECO:0007669"/>
    <property type="project" value="UniProtKB-SubCell"/>
</dbReference>
<keyword evidence="5" id="KW-0812">Transmembrane</keyword>
<dbReference type="Pfam" id="PF09320">
    <property type="entry name" value="DUF1977"/>
    <property type="match status" value="1"/>
</dbReference>
<dbReference type="EC" id="3.1.3.16" evidence="18"/>
<keyword evidence="14" id="KW-0472">Membrane</keyword>
<keyword evidence="15" id="KW-0143">Chaperone</keyword>
<comment type="cofactor">
    <cofactor evidence="2">
        <name>Fe(3+)</name>
        <dbReference type="ChEBI" id="CHEBI:29034"/>
    </cofactor>
</comment>
<keyword evidence="13" id="KW-0408">Iron</keyword>
<dbReference type="PROSITE" id="PS00636">
    <property type="entry name" value="DNAJ_1"/>
    <property type="match status" value="1"/>
</dbReference>
<reference evidence="22" key="1">
    <citation type="submission" date="2012-01" db="EMBL/GenBank/DDBJ databases">
        <title>The Genome Sequence of Oreochromis niloticus (Nile Tilapia).</title>
        <authorList>
            <consortium name="Broad Institute Genome Assembly Team"/>
            <consortium name="Broad Institute Sequencing Platform"/>
            <person name="Di Palma F."/>
            <person name="Johnson J."/>
            <person name="Lander E.S."/>
            <person name="Lindblad-Toh K."/>
        </authorList>
    </citation>
    <scope>NUCLEOTIDE SEQUENCE [LARGE SCALE GENOMIC DNA]</scope>
</reference>
<dbReference type="InParanoid" id="A0A669CK26"/>
<feature type="compositionally biased region" description="Basic and acidic residues" evidence="19">
    <location>
        <begin position="479"/>
        <end position="489"/>
    </location>
</feature>
<dbReference type="InterPro" id="IPR043360">
    <property type="entry name" value="PP2B"/>
</dbReference>
<feature type="domain" description="J" evidence="20">
    <location>
        <begin position="501"/>
        <end position="565"/>
    </location>
</feature>
<evidence type="ECO:0000256" key="1">
    <source>
        <dbReference type="ARBA" id="ARBA00001947"/>
    </source>
</evidence>
<evidence type="ECO:0000256" key="9">
    <source>
        <dbReference type="ARBA" id="ARBA00022833"/>
    </source>
</evidence>
<comment type="catalytic activity">
    <reaction evidence="16">
        <text>O-phospho-L-seryl-[protein] + H2O = L-seryl-[protein] + phosphate</text>
        <dbReference type="Rhea" id="RHEA:20629"/>
        <dbReference type="Rhea" id="RHEA-COMP:9863"/>
        <dbReference type="Rhea" id="RHEA-COMP:11604"/>
        <dbReference type="ChEBI" id="CHEBI:15377"/>
        <dbReference type="ChEBI" id="CHEBI:29999"/>
        <dbReference type="ChEBI" id="CHEBI:43474"/>
        <dbReference type="ChEBI" id="CHEBI:83421"/>
        <dbReference type="EC" id="3.1.3.16"/>
    </reaction>
</comment>
<dbReference type="SUPFAM" id="SSF46565">
    <property type="entry name" value="Chaperone J-domain"/>
    <property type="match status" value="1"/>
</dbReference>
<keyword evidence="11" id="KW-0904">Protein phosphatase</keyword>
<dbReference type="SMART" id="SM00271">
    <property type="entry name" value="DnaJ"/>
    <property type="match status" value="1"/>
</dbReference>
<evidence type="ECO:0000256" key="13">
    <source>
        <dbReference type="ARBA" id="ARBA00023004"/>
    </source>
</evidence>
<dbReference type="PROSITE" id="PS50076">
    <property type="entry name" value="DNAJ_2"/>
    <property type="match status" value="1"/>
</dbReference>
<dbReference type="InterPro" id="IPR004843">
    <property type="entry name" value="Calcineurin-like_PHP"/>
</dbReference>
<comment type="similarity">
    <text evidence="4">Belongs to the PPP phosphatase family. PP-2B subfamily.</text>
</comment>
<dbReference type="GO" id="GO:0005516">
    <property type="term" value="F:calmodulin binding"/>
    <property type="evidence" value="ECO:0007669"/>
    <property type="project" value="UniProtKB-KW"/>
</dbReference>
<dbReference type="InterPro" id="IPR029052">
    <property type="entry name" value="Metallo-depent_PP-like"/>
</dbReference>
<feature type="region of interest" description="Disordered" evidence="19">
    <location>
        <begin position="560"/>
        <end position="583"/>
    </location>
</feature>
<dbReference type="CDD" id="cd07416">
    <property type="entry name" value="MPP_PP2B"/>
    <property type="match status" value="1"/>
</dbReference>
<dbReference type="Gene3D" id="3.60.21.10">
    <property type="match status" value="1"/>
</dbReference>
<evidence type="ECO:0000256" key="6">
    <source>
        <dbReference type="ARBA" id="ARBA00022723"/>
    </source>
</evidence>
<dbReference type="SMART" id="SM00156">
    <property type="entry name" value="PP2Ac"/>
    <property type="match status" value="1"/>
</dbReference>
<dbReference type="GO" id="GO:0046872">
    <property type="term" value="F:metal ion binding"/>
    <property type="evidence" value="ECO:0007669"/>
    <property type="project" value="UniProtKB-KW"/>
</dbReference>
<reference evidence="21" key="2">
    <citation type="submission" date="2025-08" db="UniProtKB">
        <authorList>
            <consortium name="Ensembl"/>
        </authorList>
    </citation>
    <scope>IDENTIFICATION</scope>
</reference>
<dbReference type="GO" id="GO:0033192">
    <property type="term" value="F:calmodulin-dependent protein phosphatase activity"/>
    <property type="evidence" value="ECO:0007669"/>
    <property type="project" value="InterPro"/>
</dbReference>
<evidence type="ECO:0000256" key="2">
    <source>
        <dbReference type="ARBA" id="ARBA00001965"/>
    </source>
</evidence>
<evidence type="ECO:0000256" key="15">
    <source>
        <dbReference type="ARBA" id="ARBA00023186"/>
    </source>
</evidence>
<evidence type="ECO:0000256" key="4">
    <source>
        <dbReference type="ARBA" id="ARBA00009905"/>
    </source>
</evidence>
<evidence type="ECO:0000256" key="8">
    <source>
        <dbReference type="ARBA" id="ARBA00022824"/>
    </source>
</evidence>
<comment type="subcellular location">
    <subcellularLocation>
        <location evidence="3">Endoplasmic reticulum membrane</location>
        <topology evidence="3">Single-pass membrane protein</topology>
    </subcellularLocation>
</comment>
<keyword evidence="9" id="KW-0862">Zinc</keyword>
<proteinExistence type="inferred from homology"/>
<dbReference type="InterPro" id="IPR018253">
    <property type="entry name" value="DnaJ_domain_CS"/>
</dbReference>
<dbReference type="SUPFAM" id="SSF56300">
    <property type="entry name" value="Metallo-dependent phosphatases"/>
    <property type="match status" value="1"/>
</dbReference>
<evidence type="ECO:0000313" key="22">
    <source>
        <dbReference type="Proteomes" id="UP000005207"/>
    </source>
</evidence>
<dbReference type="InterPro" id="IPR001623">
    <property type="entry name" value="DnaJ_domain"/>
</dbReference>
<dbReference type="Pfam" id="PF00226">
    <property type="entry name" value="DnaJ"/>
    <property type="match status" value="1"/>
</dbReference>
<keyword evidence="22" id="KW-1185">Reference proteome</keyword>
<keyword evidence="10" id="KW-0112">Calmodulin-binding</keyword>
<dbReference type="Ensembl" id="ENSONIT00000070650.1">
    <property type="protein sequence ID" value="ENSONIP00000048305.1"/>
    <property type="gene ID" value="ENSONIG00000005001.2"/>
</dbReference>
<dbReference type="AlphaFoldDB" id="A0A669CK26"/>
<keyword evidence="7 18" id="KW-0378">Hydrolase</keyword>
<dbReference type="PRINTS" id="PR00625">
    <property type="entry name" value="JDOMAIN"/>
</dbReference>
<evidence type="ECO:0000256" key="12">
    <source>
        <dbReference type="ARBA" id="ARBA00022989"/>
    </source>
</evidence>
<evidence type="ECO:0000256" key="5">
    <source>
        <dbReference type="ARBA" id="ARBA00022692"/>
    </source>
</evidence>
<evidence type="ECO:0000256" key="17">
    <source>
        <dbReference type="ARBA" id="ARBA00048336"/>
    </source>
</evidence>
<name>A0A669CK26_ORENI</name>
<evidence type="ECO:0000256" key="18">
    <source>
        <dbReference type="RuleBase" id="RU004273"/>
    </source>
</evidence>
<sequence>MSLRSCALSSAVPFPLSHRLTMKEVFDCEGKPRVDLLKAHLTKEGRVEEAVALRIINEGAAILRQEKTILDIEAPVTVCGDIHGQFFDLMKLFEVGGSPATTRYLFLGDYVDRGYFSIECVLYLWSLKILYPKTLFLLRGNHECRHLTEYFTFKQECKIKYSEQVYDSCMDAFDCLPLAALMNQQFLCVHGGLSPEIHTLDDIKKLDRFKEPPAFGPMCDLLWSDPLEDFGNEKTQEYFSHNTVRGCSYFYSYPAVCEFLQSNNLLSIIRAHEAQDAGYRMYRKSQTTGFPSLITIFSAPNYLDVYNNKAAVLKYENNVMNIRQFNCSPHPYWLPNFMDVFTWSLPFVGEKVTEMLVNVLSICSDDELMNDEDEIFDANAAAQRKEVIRNKIRAIGKMAKMFSVLREESENVLTLKGLTPTGMLPSGVLSGGRQTLQSVLIDAILRNGGGAAPETNHVPPPTGWRDEDIGTSETNNASGDEKKSYTEEQRQGVLRIKNCKDFYEILGVHKSASDEDLKKAYRKLALKFHPDKNFAPGATDAFKAIGNAYAVLSNPEKRRQYDQYGDQSASMNAPQQSTHSRHGHYRSFHRDFEADISPEELFNMFFGGRFPTGNIHVYTNQGASYSQFYQPRRRRAHERREEVVEENQSQNTFTALLQLLPVLVLILISVFTQMMATNPPYSLFYKPAMGLVVSRETQHMGVPYYVDKGFEKEYRGAALQELEKTIENDYIEHLQSSCWKEKQQKSDLANLGQLYRDDRLKQKAETMRLENCEKLHRLVGRQRGK</sequence>
<evidence type="ECO:0000256" key="19">
    <source>
        <dbReference type="SAM" id="MobiDB-lite"/>
    </source>
</evidence>
<organism evidence="21 22">
    <name type="scientific">Oreochromis niloticus</name>
    <name type="common">Nile tilapia</name>
    <name type="synonym">Tilapia nilotica</name>
    <dbReference type="NCBI Taxonomy" id="8128"/>
    <lineage>
        <taxon>Eukaryota</taxon>
        <taxon>Metazoa</taxon>
        <taxon>Chordata</taxon>
        <taxon>Craniata</taxon>
        <taxon>Vertebrata</taxon>
        <taxon>Euteleostomi</taxon>
        <taxon>Actinopterygii</taxon>
        <taxon>Neopterygii</taxon>
        <taxon>Teleostei</taxon>
        <taxon>Neoteleostei</taxon>
        <taxon>Acanthomorphata</taxon>
        <taxon>Ovalentaria</taxon>
        <taxon>Cichlomorphae</taxon>
        <taxon>Cichliformes</taxon>
        <taxon>Cichlidae</taxon>
        <taxon>African cichlids</taxon>
        <taxon>Pseudocrenilabrinae</taxon>
        <taxon>Oreochromini</taxon>
        <taxon>Oreochromis</taxon>
    </lineage>
</organism>
<evidence type="ECO:0000256" key="14">
    <source>
        <dbReference type="ARBA" id="ARBA00023136"/>
    </source>
</evidence>
<dbReference type="InterPro" id="IPR041751">
    <property type="entry name" value="MPP_PP2B"/>
</dbReference>
<evidence type="ECO:0000256" key="7">
    <source>
        <dbReference type="ARBA" id="ARBA00022801"/>
    </source>
</evidence>
<dbReference type="PROSITE" id="PS00125">
    <property type="entry name" value="SER_THR_PHOSPHATASE"/>
    <property type="match status" value="1"/>
</dbReference>
<evidence type="ECO:0000256" key="16">
    <source>
        <dbReference type="ARBA" id="ARBA00047761"/>
    </source>
</evidence>
<gene>
    <name evidence="21" type="primary">ppp3ca</name>
</gene>
<evidence type="ECO:0000259" key="20">
    <source>
        <dbReference type="PROSITE" id="PS50076"/>
    </source>
</evidence>
<feature type="compositionally biased region" description="Polar residues" evidence="19">
    <location>
        <begin position="565"/>
        <end position="578"/>
    </location>
</feature>
<evidence type="ECO:0000256" key="3">
    <source>
        <dbReference type="ARBA" id="ARBA00004389"/>
    </source>
</evidence>
<dbReference type="InterPro" id="IPR015399">
    <property type="entry name" value="DUF1977_DnaJ-like"/>
</dbReference>
<keyword evidence="12" id="KW-1133">Transmembrane helix</keyword>
<dbReference type="GeneTree" id="ENSGT00940000165110"/>
<dbReference type="Pfam" id="PF00149">
    <property type="entry name" value="Metallophos"/>
    <property type="match status" value="1"/>
</dbReference>